<dbReference type="GO" id="GO:0046872">
    <property type="term" value="F:metal ion binding"/>
    <property type="evidence" value="ECO:0007669"/>
    <property type="project" value="UniProtKB-KW"/>
</dbReference>
<dbReference type="PANTHER" id="PTHR11474:SF126">
    <property type="entry name" value="TYROSINASE-LIKE PROTEIN TYR-1-RELATED"/>
    <property type="match status" value="1"/>
</dbReference>
<organism evidence="5 6">
    <name type="scientific">Coprinellus micaceus</name>
    <name type="common">Glistening ink-cap mushroom</name>
    <name type="synonym">Coprinus micaceus</name>
    <dbReference type="NCBI Taxonomy" id="71717"/>
    <lineage>
        <taxon>Eukaryota</taxon>
        <taxon>Fungi</taxon>
        <taxon>Dikarya</taxon>
        <taxon>Basidiomycota</taxon>
        <taxon>Agaricomycotina</taxon>
        <taxon>Agaricomycetes</taxon>
        <taxon>Agaricomycetidae</taxon>
        <taxon>Agaricales</taxon>
        <taxon>Agaricineae</taxon>
        <taxon>Psathyrellaceae</taxon>
        <taxon>Coprinellus</taxon>
    </lineage>
</organism>
<dbReference type="InterPro" id="IPR050316">
    <property type="entry name" value="Tyrosinase/Hemocyanin"/>
</dbReference>
<dbReference type="Gene3D" id="1.10.1280.10">
    <property type="entry name" value="Di-copper center containing domain from catechol oxidase"/>
    <property type="match status" value="1"/>
</dbReference>
<keyword evidence="1" id="KW-0479">Metal-binding</keyword>
<dbReference type="InterPro" id="IPR002227">
    <property type="entry name" value="Tyrosinase_Cu-bd"/>
</dbReference>
<dbReference type="PANTHER" id="PTHR11474">
    <property type="entry name" value="TYROSINASE FAMILY MEMBER"/>
    <property type="match status" value="1"/>
</dbReference>
<evidence type="ECO:0000256" key="1">
    <source>
        <dbReference type="ARBA" id="ARBA00022723"/>
    </source>
</evidence>
<name>A0A4Y7SHS4_COPMI</name>
<dbReference type="OrthoDB" id="6132182at2759"/>
<evidence type="ECO:0000313" key="6">
    <source>
        <dbReference type="Proteomes" id="UP000298030"/>
    </source>
</evidence>
<dbReference type="SUPFAM" id="SSF48056">
    <property type="entry name" value="Di-copper centre-containing domain"/>
    <property type="match status" value="1"/>
</dbReference>
<dbReference type="AlphaFoldDB" id="A0A4Y7SHS4"/>
<sequence length="351" mass="38482">MVGFASLITLALVYFASGIAASPAAVPDSSQLLQPRAGTCAQIRVRKEWRALTSTEKQGYIQAVQCLQQRPAGITGKAGVKTRFDEFQATHIDLTDEVHQVGHFLAWHRHFITMFYNALRDECGYTGPMTYWNWSIDADSTLAMKDSPIYDPSTGFGGDGVPGTYTLPPDPNGQSNAFPGAYKGCVRTGPFANQTVRLGPGKLVTEHCLVRGVDESMSKSSLKSTEVNRVLALTPFERFRTGLENGIGFGFGFGIHGGGHAAVGGEMLNPYSSPGDPLFYLHHGHLDKIWWQWQKADPAARMFDISGPTTQRPPFTNVTLDFQMTFTTLGPKVVVRDVMDSETEPSCFVYE</sequence>
<dbReference type="Proteomes" id="UP000298030">
    <property type="component" value="Unassembled WGS sequence"/>
</dbReference>
<dbReference type="Pfam" id="PF00264">
    <property type="entry name" value="Tyrosinase"/>
    <property type="match status" value="1"/>
</dbReference>
<protein>
    <submittedName>
        <fullName evidence="5">Di-copper centre-containing protein</fullName>
    </submittedName>
</protein>
<dbReference type="PRINTS" id="PR00092">
    <property type="entry name" value="TYROSINASE"/>
</dbReference>
<keyword evidence="3" id="KW-0732">Signal</keyword>
<evidence type="ECO:0000259" key="4">
    <source>
        <dbReference type="PROSITE" id="PS00498"/>
    </source>
</evidence>
<reference evidence="5 6" key="1">
    <citation type="journal article" date="2019" name="Nat. Ecol. Evol.">
        <title>Megaphylogeny resolves global patterns of mushroom evolution.</title>
        <authorList>
            <person name="Varga T."/>
            <person name="Krizsan K."/>
            <person name="Foldi C."/>
            <person name="Dima B."/>
            <person name="Sanchez-Garcia M."/>
            <person name="Sanchez-Ramirez S."/>
            <person name="Szollosi G.J."/>
            <person name="Szarkandi J.G."/>
            <person name="Papp V."/>
            <person name="Albert L."/>
            <person name="Andreopoulos W."/>
            <person name="Angelini C."/>
            <person name="Antonin V."/>
            <person name="Barry K.W."/>
            <person name="Bougher N.L."/>
            <person name="Buchanan P."/>
            <person name="Buyck B."/>
            <person name="Bense V."/>
            <person name="Catcheside P."/>
            <person name="Chovatia M."/>
            <person name="Cooper J."/>
            <person name="Damon W."/>
            <person name="Desjardin D."/>
            <person name="Finy P."/>
            <person name="Geml J."/>
            <person name="Haridas S."/>
            <person name="Hughes K."/>
            <person name="Justo A."/>
            <person name="Karasinski D."/>
            <person name="Kautmanova I."/>
            <person name="Kiss B."/>
            <person name="Kocsube S."/>
            <person name="Kotiranta H."/>
            <person name="LaButti K.M."/>
            <person name="Lechner B.E."/>
            <person name="Liimatainen K."/>
            <person name="Lipzen A."/>
            <person name="Lukacs Z."/>
            <person name="Mihaltcheva S."/>
            <person name="Morgado L.N."/>
            <person name="Niskanen T."/>
            <person name="Noordeloos M.E."/>
            <person name="Ohm R.A."/>
            <person name="Ortiz-Santana B."/>
            <person name="Ovrebo C."/>
            <person name="Racz N."/>
            <person name="Riley R."/>
            <person name="Savchenko A."/>
            <person name="Shiryaev A."/>
            <person name="Soop K."/>
            <person name="Spirin V."/>
            <person name="Szebenyi C."/>
            <person name="Tomsovsky M."/>
            <person name="Tulloss R.E."/>
            <person name="Uehling J."/>
            <person name="Grigoriev I.V."/>
            <person name="Vagvolgyi C."/>
            <person name="Papp T."/>
            <person name="Martin F.M."/>
            <person name="Miettinen O."/>
            <person name="Hibbett D.S."/>
            <person name="Nagy L.G."/>
        </authorList>
    </citation>
    <scope>NUCLEOTIDE SEQUENCE [LARGE SCALE GENOMIC DNA]</scope>
    <source>
        <strain evidence="5 6">FP101781</strain>
    </source>
</reference>
<dbReference type="STRING" id="71717.A0A4Y7SHS4"/>
<evidence type="ECO:0000256" key="3">
    <source>
        <dbReference type="SAM" id="SignalP"/>
    </source>
</evidence>
<accession>A0A4Y7SHS4</accession>
<dbReference type="PROSITE" id="PS00498">
    <property type="entry name" value="TYROSINASE_2"/>
    <property type="match status" value="1"/>
</dbReference>
<feature type="chain" id="PRO_5021315520" evidence="3">
    <location>
        <begin position="21"/>
        <end position="351"/>
    </location>
</feature>
<comment type="caution">
    <text evidence="5">The sequence shown here is derived from an EMBL/GenBank/DDBJ whole genome shotgun (WGS) entry which is preliminary data.</text>
</comment>
<keyword evidence="6" id="KW-1185">Reference proteome</keyword>
<proteinExistence type="predicted"/>
<gene>
    <name evidence="5" type="ORF">FA13DRAFT_128714</name>
</gene>
<feature type="domain" description="Tyrosinase copper-binding" evidence="4">
    <location>
        <begin position="276"/>
        <end position="287"/>
    </location>
</feature>
<feature type="signal peptide" evidence="3">
    <location>
        <begin position="1"/>
        <end position="20"/>
    </location>
</feature>
<dbReference type="EMBL" id="QPFP01000110">
    <property type="protein sequence ID" value="TEB21447.1"/>
    <property type="molecule type" value="Genomic_DNA"/>
</dbReference>
<dbReference type="InterPro" id="IPR008922">
    <property type="entry name" value="Di-copper_centre_dom_sf"/>
</dbReference>
<dbReference type="GO" id="GO:0016491">
    <property type="term" value="F:oxidoreductase activity"/>
    <property type="evidence" value="ECO:0007669"/>
    <property type="project" value="InterPro"/>
</dbReference>
<evidence type="ECO:0000256" key="2">
    <source>
        <dbReference type="ARBA" id="ARBA00023008"/>
    </source>
</evidence>
<keyword evidence="2" id="KW-0186">Copper</keyword>
<evidence type="ECO:0000313" key="5">
    <source>
        <dbReference type="EMBL" id="TEB21447.1"/>
    </source>
</evidence>